<dbReference type="InterPro" id="IPR011032">
    <property type="entry name" value="GroES-like_sf"/>
</dbReference>
<name>A0A7S1SZX4_9CHLO</name>
<dbReference type="PANTHER" id="PTHR43677:SF4">
    <property type="entry name" value="QUINONE OXIDOREDUCTASE-LIKE PROTEIN 2"/>
    <property type="match status" value="1"/>
</dbReference>
<dbReference type="CDD" id="cd08241">
    <property type="entry name" value="QOR1"/>
    <property type="match status" value="1"/>
</dbReference>
<dbReference type="Pfam" id="PF08240">
    <property type="entry name" value="ADH_N"/>
    <property type="match status" value="1"/>
</dbReference>
<protein>
    <recommendedName>
        <fullName evidence="1">Enoyl reductase (ER) domain-containing protein</fullName>
    </recommendedName>
</protein>
<sequence length="342" mass="35339">MATVRAAVCRRLGDPAGVAADGPALELEEVPRRALQPSELRIRVAAAGVNFADVLQLQGRYQEKPSLPYVPGSEVSGEVLEVGVSVYGLRIGDTVCAVVPTGGFAAECVADVRSCWRLPAGLDVTRAAGLPIAFGTAHVALSERARLQAGQSVLILGAGGGVGLAAVRVAKLMGARVVAVAGGAAKGAAVQSAGADVWIDSSKADLNLRSEVLNSVPGGVDVLFDSVGGRAFSAGVKCVRSGGQVLIIGFASGSIPSVAANVVLVKNLTLHGVYWGMYLKNSPHVVSRSMRQLLVWLSQGRLDVDVCATFPLNEVHSAVRVLFERRAVGKVLLLPAGQPSRL</sequence>
<dbReference type="EMBL" id="HBGG01031508">
    <property type="protein sequence ID" value="CAD9214217.1"/>
    <property type="molecule type" value="Transcribed_RNA"/>
</dbReference>
<dbReference type="SUPFAM" id="SSF51735">
    <property type="entry name" value="NAD(P)-binding Rossmann-fold domains"/>
    <property type="match status" value="1"/>
</dbReference>
<evidence type="ECO:0000259" key="1">
    <source>
        <dbReference type="SMART" id="SM00829"/>
    </source>
</evidence>
<dbReference type="Pfam" id="PF00107">
    <property type="entry name" value="ADH_zinc_N"/>
    <property type="match status" value="1"/>
</dbReference>
<dbReference type="AlphaFoldDB" id="A0A7S1SZX4"/>
<dbReference type="Gene3D" id="3.90.180.10">
    <property type="entry name" value="Medium-chain alcohol dehydrogenases, catalytic domain"/>
    <property type="match status" value="1"/>
</dbReference>
<dbReference type="PANTHER" id="PTHR43677">
    <property type="entry name" value="SHORT-CHAIN DEHYDROGENASE/REDUCTASE"/>
    <property type="match status" value="1"/>
</dbReference>
<dbReference type="Gene3D" id="3.40.50.720">
    <property type="entry name" value="NAD(P)-binding Rossmann-like Domain"/>
    <property type="match status" value="1"/>
</dbReference>
<dbReference type="GO" id="GO:0016491">
    <property type="term" value="F:oxidoreductase activity"/>
    <property type="evidence" value="ECO:0007669"/>
    <property type="project" value="InterPro"/>
</dbReference>
<accession>A0A7S1SZX4</accession>
<dbReference type="SMART" id="SM00829">
    <property type="entry name" value="PKS_ER"/>
    <property type="match status" value="1"/>
</dbReference>
<feature type="domain" description="Enoyl reductase (ER)" evidence="1">
    <location>
        <begin position="22"/>
        <end position="333"/>
    </location>
</feature>
<evidence type="ECO:0000313" key="2">
    <source>
        <dbReference type="EMBL" id="CAD9214217.1"/>
    </source>
</evidence>
<organism evidence="2">
    <name type="scientific">Tetraselmis chuii</name>
    <dbReference type="NCBI Taxonomy" id="63592"/>
    <lineage>
        <taxon>Eukaryota</taxon>
        <taxon>Viridiplantae</taxon>
        <taxon>Chlorophyta</taxon>
        <taxon>core chlorophytes</taxon>
        <taxon>Chlorodendrophyceae</taxon>
        <taxon>Chlorodendrales</taxon>
        <taxon>Chlorodendraceae</taxon>
        <taxon>Tetraselmis</taxon>
    </lineage>
</organism>
<dbReference type="InterPro" id="IPR036291">
    <property type="entry name" value="NAD(P)-bd_dom_sf"/>
</dbReference>
<dbReference type="SUPFAM" id="SSF50129">
    <property type="entry name" value="GroES-like"/>
    <property type="match status" value="1"/>
</dbReference>
<dbReference type="InterPro" id="IPR051397">
    <property type="entry name" value="Zn-ADH-like_protein"/>
</dbReference>
<dbReference type="InterPro" id="IPR020843">
    <property type="entry name" value="ER"/>
</dbReference>
<proteinExistence type="predicted"/>
<dbReference type="InterPro" id="IPR013154">
    <property type="entry name" value="ADH-like_N"/>
</dbReference>
<gene>
    <name evidence="2" type="ORF">TCHU04912_LOCUS16456</name>
</gene>
<dbReference type="InterPro" id="IPR013149">
    <property type="entry name" value="ADH-like_C"/>
</dbReference>
<reference evidence="2" key="1">
    <citation type="submission" date="2021-01" db="EMBL/GenBank/DDBJ databases">
        <authorList>
            <person name="Corre E."/>
            <person name="Pelletier E."/>
            <person name="Niang G."/>
            <person name="Scheremetjew M."/>
            <person name="Finn R."/>
            <person name="Kale V."/>
            <person name="Holt S."/>
            <person name="Cochrane G."/>
            <person name="Meng A."/>
            <person name="Brown T."/>
            <person name="Cohen L."/>
        </authorList>
    </citation>
    <scope>NUCLEOTIDE SEQUENCE</scope>
    <source>
        <strain evidence="2">PLY429</strain>
    </source>
</reference>